<dbReference type="EMBL" id="JANBPW010002906">
    <property type="protein sequence ID" value="KAJ1939255.1"/>
    <property type="molecule type" value="Genomic_DNA"/>
</dbReference>
<organism evidence="1 2">
    <name type="scientific">Linderina macrospora</name>
    <dbReference type="NCBI Taxonomy" id="4868"/>
    <lineage>
        <taxon>Eukaryota</taxon>
        <taxon>Fungi</taxon>
        <taxon>Fungi incertae sedis</taxon>
        <taxon>Zoopagomycota</taxon>
        <taxon>Kickxellomycotina</taxon>
        <taxon>Kickxellomycetes</taxon>
        <taxon>Kickxellales</taxon>
        <taxon>Kickxellaceae</taxon>
        <taxon>Linderina</taxon>
    </lineage>
</organism>
<accession>A0ACC1J659</accession>
<comment type="caution">
    <text evidence="1">The sequence shown here is derived from an EMBL/GenBank/DDBJ whole genome shotgun (WGS) entry which is preliminary data.</text>
</comment>
<evidence type="ECO:0000313" key="2">
    <source>
        <dbReference type="Proteomes" id="UP001150603"/>
    </source>
</evidence>
<gene>
    <name evidence="1" type="ORF">FBU59_004184</name>
</gene>
<feature type="non-terminal residue" evidence="1">
    <location>
        <position position="125"/>
    </location>
</feature>
<protein>
    <submittedName>
        <fullName evidence="1">Uncharacterized protein</fullName>
    </submittedName>
</protein>
<dbReference type="Proteomes" id="UP001150603">
    <property type="component" value="Unassembled WGS sequence"/>
</dbReference>
<proteinExistence type="predicted"/>
<keyword evidence="2" id="KW-1185">Reference proteome</keyword>
<reference evidence="1" key="1">
    <citation type="submission" date="2022-07" db="EMBL/GenBank/DDBJ databases">
        <title>Phylogenomic reconstructions and comparative analyses of Kickxellomycotina fungi.</title>
        <authorList>
            <person name="Reynolds N.K."/>
            <person name="Stajich J.E."/>
            <person name="Barry K."/>
            <person name="Grigoriev I.V."/>
            <person name="Crous P."/>
            <person name="Smith M.E."/>
        </authorList>
    </citation>
    <scope>NUCLEOTIDE SEQUENCE</scope>
    <source>
        <strain evidence="1">NRRL 5244</strain>
    </source>
</reference>
<evidence type="ECO:0000313" key="1">
    <source>
        <dbReference type="EMBL" id="KAJ1939255.1"/>
    </source>
</evidence>
<name>A0ACC1J659_9FUNG</name>
<sequence>MVTVQYTEKEKRERKYECTHCKKRFTRPSSLTSHVYTHTGEKPFACDFPNCTKRFSVLSNLRRHYKVHTHRRQYGGRVRSATTSSIIGGVCPLPMHGMSQSVAGRGPYPGFSGRNRCNTLVSDDR</sequence>